<dbReference type="CDD" id="cd02440">
    <property type="entry name" value="AdoMet_MTases"/>
    <property type="match status" value="1"/>
</dbReference>
<accession>A0A437QJI9</accession>
<dbReference type="AlphaFoldDB" id="A0A437QJI9"/>
<keyword evidence="2" id="KW-0808">Transferase</keyword>
<evidence type="ECO:0000259" key="1">
    <source>
        <dbReference type="Pfam" id="PF08241"/>
    </source>
</evidence>
<organism evidence="2 3">
    <name type="scientific">Hwanghaeella grinnelliae</name>
    <dbReference type="NCBI Taxonomy" id="2500179"/>
    <lineage>
        <taxon>Bacteria</taxon>
        <taxon>Pseudomonadati</taxon>
        <taxon>Pseudomonadota</taxon>
        <taxon>Alphaproteobacteria</taxon>
        <taxon>Rhodospirillales</taxon>
        <taxon>Rhodospirillaceae</taxon>
        <taxon>Hwanghaeella</taxon>
    </lineage>
</organism>
<reference evidence="3" key="1">
    <citation type="submission" date="2019-01" db="EMBL/GenBank/DDBJ databases">
        <title>Gri0909 isolated from a small marine red alga.</title>
        <authorList>
            <person name="Kim J."/>
            <person name="Jeong S.E."/>
            <person name="Jeon C.O."/>
        </authorList>
    </citation>
    <scope>NUCLEOTIDE SEQUENCE [LARGE SCALE GENOMIC DNA]</scope>
    <source>
        <strain evidence="3">Gri0909</strain>
    </source>
</reference>
<gene>
    <name evidence="2" type="ORF">EOI86_17615</name>
</gene>
<dbReference type="EMBL" id="SADE01000003">
    <property type="protein sequence ID" value="RVU34674.1"/>
    <property type="molecule type" value="Genomic_DNA"/>
</dbReference>
<dbReference type="OrthoDB" id="9796760at2"/>
<dbReference type="GO" id="GO:0008757">
    <property type="term" value="F:S-adenosylmethionine-dependent methyltransferase activity"/>
    <property type="evidence" value="ECO:0007669"/>
    <property type="project" value="InterPro"/>
</dbReference>
<dbReference type="SUPFAM" id="SSF53335">
    <property type="entry name" value="S-adenosyl-L-methionine-dependent methyltransferases"/>
    <property type="match status" value="1"/>
</dbReference>
<dbReference type="GO" id="GO:0032259">
    <property type="term" value="P:methylation"/>
    <property type="evidence" value="ECO:0007669"/>
    <property type="project" value="UniProtKB-KW"/>
</dbReference>
<dbReference type="Gene3D" id="3.40.50.150">
    <property type="entry name" value="Vaccinia Virus protein VP39"/>
    <property type="match status" value="1"/>
</dbReference>
<dbReference type="Proteomes" id="UP000287447">
    <property type="component" value="Unassembled WGS sequence"/>
</dbReference>
<evidence type="ECO:0000313" key="3">
    <source>
        <dbReference type="Proteomes" id="UP000287447"/>
    </source>
</evidence>
<feature type="domain" description="Methyltransferase type 11" evidence="1">
    <location>
        <begin position="32"/>
        <end position="83"/>
    </location>
</feature>
<dbReference type="RefSeq" id="WP_127766721.1">
    <property type="nucleotide sequence ID" value="NZ_SADE01000003.1"/>
</dbReference>
<protein>
    <submittedName>
        <fullName evidence="2">Methyltransferase domain-containing protein</fullName>
    </submittedName>
</protein>
<comment type="caution">
    <text evidence="2">The sequence shown here is derived from an EMBL/GenBank/DDBJ whole genome shotgun (WGS) entry which is preliminary data.</text>
</comment>
<sequence length="178" mass="19541">MADMPFHLHIGGREAKQGWTVLNAQPGPGVDIVGDLRDLSLFEDASVTQIYASHVLEHLAYSDEVLPALKGCHRILVPGGTLMLSVPDLDRICRLMIHDAATVQVQYQLMRMLFGGQTDEWDYHKTGFTAELLAGFLGNAGFDEVRRVDSFDLFDDTSNLTVGDVPVSLNVVAVKEVS</sequence>
<keyword evidence="3" id="KW-1185">Reference proteome</keyword>
<dbReference type="Pfam" id="PF08241">
    <property type="entry name" value="Methyltransf_11"/>
    <property type="match status" value="1"/>
</dbReference>
<evidence type="ECO:0000313" key="2">
    <source>
        <dbReference type="EMBL" id="RVU34674.1"/>
    </source>
</evidence>
<dbReference type="InterPro" id="IPR029063">
    <property type="entry name" value="SAM-dependent_MTases_sf"/>
</dbReference>
<proteinExistence type="predicted"/>
<dbReference type="InterPro" id="IPR013216">
    <property type="entry name" value="Methyltransf_11"/>
</dbReference>
<keyword evidence="2" id="KW-0489">Methyltransferase</keyword>
<name>A0A437QJI9_9PROT</name>